<dbReference type="InterPro" id="IPR024060">
    <property type="entry name" value="Ureidoglycolate_lyase_dom_sf"/>
</dbReference>
<dbReference type="GO" id="GO:0050385">
    <property type="term" value="F:ureidoglycolate lyase activity"/>
    <property type="evidence" value="ECO:0007669"/>
    <property type="project" value="UniProtKB-EC"/>
</dbReference>
<comment type="caution">
    <text evidence="5">The sequence shown here is derived from an EMBL/GenBank/DDBJ whole genome shotgun (WGS) entry which is preliminary data.</text>
</comment>
<dbReference type="EC" id="4.3.2.3" evidence="5"/>
<comment type="catalytic activity">
    <reaction evidence="4">
        <text>(S)-ureidoglycolate = urea + glyoxylate</text>
        <dbReference type="Rhea" id="RHEA:11304"/>
        <dbReference type="ChEBI" id="CHEBI:16199"/>
        <dbReference type="ChEBI" id="CHEBI:36655"/>
        <dbReference type="ChEBI" id="CHEBI:57296"/>
        <dbReference type="EC" id="4.3.2.3"/>
    </reaction>
</comment>
<dbReference type="GO" id="GO:0006144">
    <property type="term" value="P:purine nucleobase metabolic process"/>
    <property type="evidence" value="ECO:0007669"/>
    <property type="project" value="UniProtKB-KW"/>
</dbReference>
<dbReference type="SUPFAM" id="SSF51182">
    <property type="entry name" value="RmlC-like cupins"/>
    <property type="match status" value="1"/>
</dbReference>
<dbReference type="GO" id="GO:0000256">
    <property type="term" value="P:allantoin catabolic process"/>
    <property type="evidence" value="ECO:0007669"/>
    <property type="project" value="InterPro"/>
</dbReference>
<evidence type="ECO:0000256" key="3">
    <source>
        <dbReference type="ARBA" id="ARBA00023239"/>
    </source>
</evidence>
<dbReference type="GO" id="GO:0004848">
    <property type="term" value="F:ureidoglycolate hydrolase activity"/>
    <property type="evidence" value="ECO:0007669"/>
    <property type="project" value="InterPro"/>
</dbReference>
<evidence type="ECO:0000313" key="5">
    <source>
        <dbReference type="EMBL" id="MPM38222.1"/>
    </source>
</evidence>
<proteinExistence type="predicted"/>
<keyword evidence="3 5" id="KW-0456">Lyase</keyword>
<reference evidence="5" key="1">
    <citation type="submission" date="2019-08" db="EMBL/GenBank/DDBJ databases">
        <authorList>
            <person name="Kucharzyk K."/>
            <person name="Murdoch R.W."/>
            <person name="Higgins S."/>
            <person name="Loffler F."/>
        </authorList>
    </citation>
    <scope>NUCLEOTIDE SEQUENCE</scope>
</reference>
<comment type="subunit">
    <text evidence="1">Homodimer.</text>
</comment>
<evidence type="ECO:0000256" key="2">
    <source>
        <dbReference type="ARBA" id="ARBA00022631"/>
    </source>
</evidence>
<name>A0A644ZBF6_9ZZZZ</name>
<dbReference type="InterPro" id="IPR007247">
    <property type="entry name" value="Ureidogly_lyase"/>
</dbReference>
<accession>A0A644ZBF6</accession>
<protein>
    <submittedName>
        <fullName evidence="5">Ureidoglycolate lyase</fullName>
        <ecNumber evidence="5">4.3.2.3</ecNumber>
    </submittedName>
</protein>
<keyword evidence="2" id="KW-0659">Purine metabolism</keyword>
<sequence>MKIKAEFMTFDNFSTYGSFFDMLEDKMYVKHFQNEVYNDHMTDTPLIDTNGHLGYTYGSAAPYICTVMEKHDHTQEAIFCAGEPIILCVAKSANDELPLSENIRAFILQPGQVAVINRNIWHDACRGLHKRCNYYYLATAGRMPAEWKNVAGIASIEIDN</sequence>
<organism evidence="5">
    <name type="scientific">bioreactor metagenome</name>
    <dbReference type="NCBI Taxonomy" id="1076179"/>
    <lineage>
        <taxon>unclassified sequences</taxon>
        <taxon>metagenomes</taxon>
        <taxon>ecological metagenomes</taxon>
    </lineage>
</organism>
<dbReference type="Pfam" id="PF04115">
    <property type="entry name" value="Ureidogly_lyase"/>
    <property type="match status" value="1"/>
</dbReference>
<dbReference type="EMBL" id="VSSQ01008212">
    <property type="protein sequence ID" value="MPM38222.1"/>
    <property type="molecule type" value="Genomic_DNA"/>
</dbReference>
<evidence type="ECO:0000256" key="1">
    <source>
        <dbReference type="ARBA" id="ARBA00011738"/>
    </source>
</evidence>
<gene>
    <name evidence="5" type="primary">allA_2</name>
    <name evidence="5" type="ORF">SDC9_84851</name>
</gene>
<dbReference type="InterPro" id="IPR011051">
    <property type="entry name" value="RmlC_Cupin_sf"/>
</dbReference>
<dbReference type="AlphaFoldDB" id="A0A644ZBF6"/>
<evidence type="ECO:0000256" key="4">
    <source>
        <dbReference type="ARBA" id="ARBA00047684"/>
    </source>
</evidence>
<dbReference type="Gene3D" id="2.60.120.480">
    <property type="entry name" value="Ureidoglycolate hydrolase"/>
    <property type="match status" value="1"/>
</dbReference>